<protein>
    <submittedName>
        <fullName evidence="7">Uncharacterized protein</fullName>
    </submittedName>
</protein>
<comment type="subcellular location">
    <subcellularLocation>
        <location evidence="1">Cell membrane</location>
        <topology evidence="1">Multi-pass membrane protein</topology>
    </subcellularLocation>
</comment>
<feature type="transmembrane region" description="Helical" evidence="6">
    <location>
        <begin position="260"/>
        <end position="282"/>
    </location>
</feature>
<gene>
    <name evidence="7" type="ORF">GCM10020366_41100</name>
</gene>
<evidence type="ECO:0000256" key="6">
    <source>
        <dbReference type="SAM" id="Phobius"/>
    </source>
</evidence>
<organism evidence="7 8">
    <name type="scientific">Saccharopolyspora gregorii</name>
    <dbReference type="NCBI Taxonomy" id="33914"/>
    <lineage>
        <taxon>Bacteria</taxon>
        <taxon>Bacillati</taxon>
        <taxon>Actinomycetota</taxon>
        <taxon>Actinomycetes</taxon>
        <taxon>Pseudonocardiales</taxon>
        <taxon>Pseudonocardiaceae</taxon>
        <taxon>Saccharopolyspora</taxon>
    </lineage>
</organism>
<dbReference type="InterPro" id="IPR022791">
    <property type="entry name" value="L-PG_synthase/AglD"/>
</dbReference>
<evidence type="ECO:0000256" key="5">
    <source>
        <dbReference type="ARBA" id="ARBA00023136"/>
    </source>
</evidence>
<feature type="transmembrane region" description="Helical" evidence="6">
    <location>
        <begin position="228"/>
        <end position="248"/>
    </location>
</feature>
<keyword evidence="4 6" id="KW-1133">Transmembrane helix</keyword>
<dbReference type="Proteomes" id="UP001500483">
    <property type="component" value="Unassembled WGS sequence"/>
</dbReference>
<feature type="transmembrane region" description="Helical" evidence="6">
    <location>
        <begin position="43"/>
        <end position="65"/>
    </location>
</feature>
<evidence type="ECO:0000256" key="2">
    <source>
        <dbReference type="ARBA" id="ARBA00022475"/>
    </source>
</evidence>
<dbReference type="NCBIfam" id="TIGR00374">
    <property type="entry name" value="flippase-like domain"/>
    <property type="match status" value="1"/>
</dbReference>
<feature type="transmembrane region" description="Helical" evidence="6">
    <location>
        <begin position="157"/>
        <end position="178"/>
    </location>
</feature>
<accession>A0ABP6RUK9</accession>
<comment type="caution">
    <text evidence="7">The sequence shown here is derived from an EMBL/GenBank/DDBJ whole genome shotgun (WGS) entry which is preliminary data.</text>
</comment>
<dbReference type="PANTHER" id="PTHR39087:SF2">
    <property type="entry name" value="UPF0104 MEMBRANE PROTEIN MJ1595"/>
    <property type="match status" value="1"/>
</dbReference>
<keyword evidence="8" id="KW-1185">Reference proteome</keyword>
<evidence type="ECO:0000313" key="8">
    <source>
        <dbReference type="Proteomes" id="UP001500483"/>
    </source>
</evidence>
<reference evidence="8" key="1">
    <citation type="journal article" date="2019" name="Int. J. Syst. Evol. Microbiol.">
        <title>The Global Catalogue of Microorganisms (GCM) 10K type strain sequencing project: providing services to taxonomists for standard genome sequencing and annotation.</title>
        <authorList>
            <consortium name="The Broad Institute Genomics Platform"/>
            <consortium name="The Broad Institute Genome Sequencing Center for Infectious Disease"/>
            <person name="Wu L."/>
            <person name="Ma J."/>
        </authorList>
    </citation>
    <scope>NUCLEOTIDE SEQUENCE [LARGE SCALE GENOMIC DNA]</scope>
    <source>
        <strain evidence="8">JCM 9687</strain>
    </source>
</reference>
<evidence type="ECO:0000256" key="4">
    <source>
        <dbReference type="ARBA" id="ARBA00022989"/>
    </source>
</evidence>
<feature type="transmembrane region" description="Helical" evidence="6">
    <location>
        <begin position="302"/>
        <end position="327"/>
    </location>
</feature>
<dbReference type="RefSeq" id="WP_258341808.1">
    <property type="nucleotide sequence ID" value="NZ_BAAAYK010000038.1"/>
</dbReference>
<dbReference type="PANTHER" id="PTHR39087">
    <property type="entry name" value="UPF0104 MEMBRANE PROTEIN MJ1595"/>
    <property type="match status" value="1"/>
</dbReference>
<sequence length="334" mass="34989">MLSRRLRVAAALLVVAAVAALVWANRHELPAAGRALRDADPRWLAVGAGVLLVWIANWVLLHVAARRVTGAGGYHEFAALLPVTVASIALNLAVKSGNLAGLAAFSLHARGRGTRDQGRITGAYLAAAQTAEVGFVVTLAAGLAVVCWDGRLERAEVVATVLFSIGLLARVVALVAAVRSREVLRRVWAWPGRLLDRVLRREPRERDTEAADEFYDAVAAIRARPWTALPAVCFAVLIDVLGAAVLWASMVAVGAGDRPLVALVAYAVSTLFGIVGVLPGGVGFVEVGAAAALASYGIPVGVSAAAVLVFRVFVFWLPLALGGVLAWRLRSSPG</sequence>
<name>A0ABP6RUK9_9PSEU</name>
<dbReference type="EMBL" id="BAAAYK010000038">
    <property type="protein sequence ID" value="GAA3360570.1"/>
    <property type="molecule type" value="Genomic_DNA"/>
</dbReference>
<keyword evidence="5 6" id="KW-0472">Membrane</keyword>
<dbReference type="Pfam" id="PF03706">
    <property type="entry name" value="LPG_synthase_TM"/>
    <property type="match status" value="1"/>
</dbReference>
<proteinExistence type="predicted"/>
<evidence type="ECO:0000313" key="7">
    <source>
        <dbReference type="EMBL" id="GAA3360570.1"/>
    </source>
</evidence>
<evidence type="ECO:0000256" key="3">
    <source>
        <dbReference type="ARBA" id="ARBA00022692"/>
    </source>
</evidence>
<keyword evidence="3 6" id="KW-0812">Transmembrane</keyword>
<feature type="transmembrane region" description="Helical" evidence="6">
    <location>
        <begin position="123"/>
        <end position="145"/>
    </location>
</feature>
<keyword evidence="2" id="KW-1003">Cell membrane</keyword>
<evidence type="ECO:0000256" key="1">
    <source>
        <dbReference type="ARBA" id="ARBA00004651"/>
    </source>
</evidence>